<organism evidence="1 2">
    <name type="scientific">Mesobacillus selenatarsenatis (strain DSM 18680 / JCM 14380 / FERM P-15431 / SF-1)</name>
    <dbReference type="NCBI Taxonomy" id="1321606"/>
    <lineage>
        <taxon>Bacteria</taxon>
        <taxon>Bacillati</taxon>
        <taxon>Bacillota</taxon>
        <taxon>Bacilli</taxon>
        <taxon>Bacillales</taxon>
        <taxon>Bacillaceae</taxon>
        <taxon>Mesobacillus</taxon>
    </lineage>
</organism>
<proteinExistence type="predicted"/>
<dbReference type="AlphaFoldDB" id="A0A0A8X0D8"/>
<dbReference type="RefSeq" id="WP_041964408.1">
    <property type="nucleotide sequence ID" value="NZ_BASE01000012.1"/>
</dbReference>
<dbReference type="STRING" id="1321606.SAMD00020551_0612"/>
<dbReference type="Proteomes" id="UP000031014">
    <property type="component" value="Unassembled WGS sequence"/>
</dbReference>
<evidence type="ECO:0000313" key="1">
    <source>
        <dbReference type="EMBL" id="GAM12477.1"/>
    </source>
</evidence>
<comment type="caution">
    <text evidence="1">The sequence shown here is derived from an EMBL/GenBank/DDBJ whole genome shotgun (WGS) entry which is preliminary data.</text>
</comment>
<dbReference type="EMBL" id="BASE01000012">
    <property type="protein sequence ID" value="GAM12477.1"/>
    <property type="molecule type" value="Genomic_DNA"/>
</dbReference>
<name>A0A0A8X0D8_MESS1</name>
<reference evidence="1 2" key="1">
    <citation type="submission" date="2013-06" db="EMBL/GenBank/DDBJ databases">
        <title>Whole genome shotgun sequence of Bacillus selenatarsenatis SF-1.</title>
        <authorList>
            <person name="Kuroda M."/>
            <person name="Sei K."/>
            <person name="Yamashita M."/>
            <person name="Ike M."/>
        </authorList>
    </citation>
    <scope>NUCLEOTIDE SEQUENCE [LARGE SCALE GENOMIC DNA]</scope>
    <source>
        <strain evidence="1 2">SF-1</strain>
    </source>
</reference>
<accession>A0A0A8X0D8</accession>
<sequence length="137" mass="15327">MKELKRGIVPFLLVMLVAFIMTDFGDGEIKYIMASYESLPDQQRNFIKEIGPGGTGMFQHDGSSYAFIATEPDEKVEVLFVGKAEDGVGNEVKYKVVKNDGADDTKIIDGRMGRFALYLLRLEKVVPTPFGFNNQNH</sequence>
<evidence type="ECO:0000313" key="2">
    <source>
        <dbReference type="Proteomes" id="UP000031014"/>
    </source>
</evidence>
<dbReference type="OrthoDB" id="2859126at2"/>
<gene>
    <name evidence="1" type="ORF">SAMD00020551_0612</name>
</gene>
<protein>
    <submittedName>
        <fullName evidence="1">Uncharacterized protein</fullName>
    </submittedName>
</protein>
<keyword evidence="2" id="KW-1185">Reference proteome</keyword>